<keyword evidence="5" id="KW-0233">DNA recombination</keyword>
<feature type="region of interest" description="Disordered" evidence="6">
    <location>
        <begin position="65"/>
        <end position="88"/>
    </location>
</feature>
<dbReference type="PANTHER" id="PTHR30405:SF25">
    <property type="entry name" value="RNA-GUIDED DNA ENDONUCLEASE INSQ-RELATED"/>
    <property type="match status" value="1"/>
</dbReference>
<sequence>MGIDHRRGGRPAPRRPAPTRPVDDTTGWVGVDRGLHALVVAGTRDGTETLRVQAPKVLAAGLRRQRRLARSVSRKKRGSASRRKASRRLAKHHVRVRDTRQHFLHQVSNQLVKTHDRLVLEDLNITGIMSNRRLARAVGDAAWGELARQLTYKQHWRGGQVMVADRWFASSKTCSSCGQITSDLTLSDRMYTCGRCGHVMDRDLNAAANLAAWAEDHTPPQRAVRGVVKPGSGTVKQPAP</sequence>
<keyword evidence="9" id="KW-0255">Endonuclease</keyword>
<dbReference type="GO" id="GO:0004519">
    <property type="term" value="F:endonuclease activity"/>
    <property type="evidence" value="ECO:0007669"/>
    <property type="project" value="UniProtKB-KW"/>
</dbReference>
<dbReference type="InterPro" id="IPR001959">
    <property type="entry name" value="Transposase"/>
</dbReference>
<name>A0ABW5VZD1_9MICO</name>
<keyword evidence="4" id="KW-0238">DNA-binding</keyword>
<dbReference type="NCBIfam" id="TIGR01766">
    <property type="entry name" value="IS200/IS605 family accessory protein TnpB-like domain"/>
    <property type="match status" value="1"/>
</dbReference>
<evidence type="ECO:0000256" key="6">
    <source>
        <dbReference type="SAM" id="MobiDB-lite"/>
    </source>
</evidence>
<dbReference type="Proteomes" id="UP001597479">
    <property type="component" value="Unassembled WGS sequence"/>
</dbReference>
<dbReference type="Pfam" id="PF07282">
    <property type="entry name" value="Cas12f1-like_TNB"/>
    <property type="match status" value="1"/>
</dbReference>
<evidence type="ECO:0000256" key="3">
    <source>
        <dbReference type="ARBA" id="ARBA00022578"/>
    </source>
</evidence>
<organism evidence="9 10">
    <name type="scientific">Promicromonospora vindobonensis</name>
    <dbReference type="NCBI Taxonomy" id="195748"/>
    <lineage>
        <taxon>Bacteria</taxon>
        <taxon>Bacillati</taxon>
        <taxon>Actinomycetota</taxon>
        <taxon>Actinomycetes</taxon>
        <taxon>Micrococcales</taxon>
        <taxon>Promicromonosporaceae</taxon>
        <taxon>Promicromonospora</taxon>
    </lineage>
</organism>
<feature type="domain" description="Probable transposase IS891/IS1136/IS1341" evidence="7">
    <location>
        <begin position="20"/>
        <end position="131"/>
    </location>
</feature>
<dbReference type="InterPro" id="IPR051399">
    <property type="entry name" value="RNA-guided_DNA_endo/Transpos"/>
</dbReference>
<evidence type="ECO:0000256" key="5">
    <source>
        <dbReference type="ARBA" id="ARBA00023172"/>
    </source>
</evidence>
<dbReference type="NCBIfam" id="NF040570">
    <property type="entry name" value="guided_TnpB"/>
    <property type="match status" value="1"/>
</dbReference>
<keyword evidence="9" id="KW-0540">Nuclease</keyword>
<keyword evidence="9" id="KW-0378">Hydrolase</keyword>
<evidence type="ECO:0000256" key="1">
    <source>
        <dbReference type="ARBA" id="ARBA00008761"/>
    </source>
</evidence>
<keyword evidence="10" id="KW-1185">Reference proteome</keyword>
<dbReference type="InterPro" id="IPR010095">
    <property type="entry name" value="Cas12f1-like_TNB"/>
</dbReference>
<gene>
    <name evidence="9" type="ORF">ACFS27_24105</name>
</gene>
<feature type="domain" description="Cas12f1-like TNB" evidence="8">
    <location>
        <begin position="143"/>
        <end position="210"/>
    </location>
</feature>
<evidence type="ECO:0000313" key="9">
    <source>
        <dbReference type="EMBL" id="MFD2796666.1"/>
    </source>
</evidence>
<comment type="similarity">
    <text evidence="1">In the C-terminal section; belongs to the transposase 35 family.</text>
</comment>
<comment type="caution">
    <text evidence="9">The sequence shown here is derived from an EMBL/GenBank/DDBJ whole genome shotgun (WGS) entry which is preliminary data.</text>
</comment>
<dbReference type="Pfam" id="PF01385">
    <property type="entry name" value="OrfB_IS605"/>
    <property type="match status" value="1"/>
</dbReference>
<reference evidence="10" key="1">
    <citation type="journal article" date="2019" name="Int. J. Syst. Evol. Microbiol.">
        <title>The Global Catalogue of Microorganisms (GCM) 10K type strain sequencing project: providing services to taxonomists for standard genome sequencing and annotation.</title>
        <authorList>
            <consortium name="The Broad Institute Genomics Platform"/>
            <consortium name="The Broad Institute Genome Sequencing Center for Infectious Disease"/>
            <person name="Wu L."/>
            <person name="Ma J."/>
        </authorList>
    </citation>
    <scope>NUCLEOTIDE SEQUENCE [LARGE SCALE GENOMIC DNA]</scope>
    <source>
        <strain evidence="10">CCM 7044</strain>
    </source>
</reference>
<feature type="region of interest" description="Disordered" evidence="6">
    <location>
        <begin position="1"/>
        <end position="27"/>
    </location>
</feature>
<evidence type="ECO:0000259" key="7">
    <source>
        <dbReference type="Pfam" id="PF01385"/>
    </source>
</evidence>
<protein>
    <submittedName>
        <fullName evidence="9">RNA-guided endonuclease InsQ/TnpB family protein</fullName>
    </submittedName>
</protein>
<proteinExistence type="inferred from homology"/>
<dbReference type="EMBL" id="JBHUOG010000002">
    <property type="protein sequence ID" value="MFD2796666.1"/>
    <property type="molecule type" value="Genomic_DNA"/>
</dbReference>
<keyword evidence="3" id="KW-0815">Transposition</keyword>
<evidence type="ECO:0000259" key="8">
    <source>
        <dbReference type="Pfam" id="PF07282"/>
    </source>
</evidence>
<dbReference type="PANTHER" id="PTHR30405">
    <property type="entry name" value="TRANSPOSASE"/>
    <property type="match status" value="1"/>
</dbReference>
<comment type="similarity">
    <text evidence="2">In the N-terminal section; belongs to the transposase 2 family.</text>
</comment>
<evidence type="ECO:0000313" key="10">
    <source>
        <dbReference type="Proteomes" id="UP001597479"/>
    </source>
</evidence>
<accession>A0ABW5VZD1</accession>
<evidence type="ECO:0000256" key="2">
    <source>
        <dbReference type="ARBA" id="ARBA00011044"/>
    </source>
</evidence>
<dbReference type="RefSeq" id="WP_377188648.1">
    <property type="nucleotide sequence ID" value="NZ_JBHUOG010000002.1"/>
</dbReference>
<evidence type="ECO:0000256" key="4">
    <source>
        <dbReference type="ARBA" id="ARBA00023125"/>
    </source>
</evidence>
<feature type="region of interest" description="Disordered" evidence="6">
    <location>
        <begin position="221"/>
        <end position="240"/>
    </location>
</feature>